<dbReference type="Proteomes" id="UP001610706">
    <property type="component" value="Unassembled WGS sequence"/>
</dbReference>
<keyword evidence="4" id="KW-1185">Reference proteome</keyword>
<dbReference type="Pfam" id="PF13519">
    <property type="entry name" value="VWA_2"/>
    <property type="match status" value="1"/>
</dbReference>
<dbReference type="Gene3D" id="3.40.50.410">
    <property type="entry name" value="von Willebrand factor, type A domain"/>
    <property type="match status" value="1"/>
</dbReference>
<proteinExistence type="predicted"/>
<feature type="compositionally biased region" description="Polar residues" evidence="1">
    <location>
        <begin position="210"/>
        <end position="221"/>
    </location>
</feature>
<evidence type="ECO:0000313" key="3">
    <source>
        <dbReference type="EMBL" id="MFH7564024.1"/>
    </source>
</evidence>
<evidence type="ECO:0000313" key="4">
    <source>
        <dbReference type="Proteomes" id="UP001610706"/>
    </source>
</evidence>
<dbReference type="InterPro" id="IPR036465">
    <property type="entry name" value="vWFA_dom_sf"/>
</dbReference>
<feature type="domain" description="VWFA" evidence="2">
    <location>
        <begin position="315"/>
        <end position="417"/>
    </location>
</feature>
<dbReference type="PANTHER" id="PTHR36846">
    <property type="entry name" value="PROTEIN VIAA"/>
    <property type="match status" value="1"/>
</dbReference>
<organism evidence="3 4">
    <name type="scientific">Oceanimonas smirnovii</name>
    <dbReference type="NCBI Taxonomy" id="264574"/>
    <lineage>
        <taxon>Bacteria</taxon>
        <taxon>Pseudomonadati</taxon>
        <taxon>Pseudomonadota</taxon>
        <taxon>Gammaproteobacteria</taxon>
        <taxon>Aeromonadales</taxon>
        <taxon>Aeromonadaceae</taxon>
        <taxon>Oceanimonas</taxon>
    </lineage>
</organism>
<dbReference type="RefSeq" id="WP_395544781.1">
    <property type="nucleotide sequence ID" value="NZ_CP166302.1"/>
</dbReference>
<comment type="caution">
    <text evidence="3">The sequence shown here is derived from an EMBL/GenBank/DDBJ whole genome shotgun (WGS) entry which is preliminary data.</text>
</comment>
<dbReference type="InterPro" id="IPR002035">
    <property type="entry name" value="VWF_A"/>
</dbReference>
<dbReference type="EMBL" id="JBGFTR010000002">
    <property type="protein sequence ID" value="MFH7564024.1"/>
    <property type="molecule type" value="Genomic_DNA"/>
</dbReference>
<evidence type="ECO:0000259" key="2">
    <source>
        <dbReference type="Pfam" id="PF13519"/>
    </source>
</evidence>
<name>A0ABW7NY78_9GAMM</name>
<feature type="region of interest" description="Disordered" evidence="1">
    <location>
        <begin position="203"/>
        <end position="241"/>
    </location>
</feature>
<protein>
    <submittedName>
        <fullName evidence="3">VWA domain-containing protein</fullName>
    </submittedName>
</protein>
<accession>A0ABW7NY78</accession>
<evidence type="ECO:0000256" key="1">
    <source>
        <dbReference type="SAM" id="MobiDB-lite"/>
    </source>
</evidence>
<dbReference type="PANTHER" id="PTHR36846:SF1">
    <property type="entry name" value="PROTEIN VIAA"/>
    <property type="match status" value="1"/>
</dbReference>
<reference evidence="3 4" key="1">
    <citation type="submission" date="2024-08" db="EMBL/GenBank/DDBJ databases">
        <title>Oceanimonas smirnovii Genome sequencing and assembly.</title>
        <authorList>
            <person name="Tang B."/>
        </authorList>
    </citation>
    <scope>NUCLEOTIDE SEQUENCE [LARGE SCALE GENOMIC DNA]</scope>
    <source>
        <strain evidence="3 4">OS2020-119</strain>
    </source>
</reference>
<sequence>MASAQSAGLAPLSELPDSLFSLVVTHPLGSLLPRASRVLAMLSELDKGRLPAPGNWLSTSTERRIRQLLVRANALEYSKETPDVARAIVQDILLVLEQVELDWPATAGLLTQQLGIAAERAERRARARHTRQALTRLAEQWQQRITLWQALDDVAEEFGIAPAIGTDKDSGNLRDRVWFDLLRLARWVAEIRELQKLLKLMGQQRPDPEQSATLSQLQQMMSPRENGPRERRLPGIPMETQGITRSDNLSRMLALEAALLGHPSLHMLWHARRAEQSLLSYAVAGVMPIDSGNDWPLPRAGKGEGDGKGTQLGPIILCLDTSASMHGLAEQVSKAMVLEALRMAKKQQRGCLVYLFGGAGELLVLDNQTLTLPELLDMLRGSFSGGTDVSTPLNAALTRLQQQEWRQADILLVSDGEFEVSRELQAQVKHGKEALGVRLFGLQLGYATALHAMRKVCDPVHLFSDWRSLEQATRA</sequence>
<dbReference type="SUPFAM" id="SSF53300">
    <property type="entry name" value="vWA-like"/>
    <property type="match status" value="1"/>
</dbReference>
<gene>
    <name evidence="3" type="ORF">AB9R89_01630</name>
</gene>